<evidence type="ECO:0000256" key="13">
    <source>
        <dbReference type="PROSITE-ProRule" id="PRU10040"/>
    </source>
</evidence>
<feature type="domain" description="Pectinesterase inhibitor" evidence="16">
    <location>
        <begin position="39"/>
        <end position="167"/>
    </location>
</feature>
<dbReference type="InterPro" id="IPR035513">
    <property type="entry name" value="Invertase/methylesterase_inhib"/>
</dbReference>
<evidence type="ECO:0000256" key="5">
    <source>
        <dbReference type="ARBA" id="ARBA00013229"/>
    </source>
</evidence>
<keyword evidence="10 14" id="KW-0063">Aspartyl esterase</keyword>
<evidence type="ECO:0000256" key="14">
    <source>
        <dbReference type="RuleBase" id="RU000589"/>
    </source>
</evidence>
<dbReference type="Pfam" id="PF01095">
    <property type="entry name" value="Pectinesterase"/>
    <property type="match status" value="1"/>
</dbReference>
<comment type="similarity">
    <text evidence="4">In the C-terminal section; belongs to the pectinesterase family.</text>
</comment>
<dbReference type="Proteomes" id="UP001152484">
    <property type="component" value="Unassembled WGS sequence"/>
</dbReference>
<evidence type="ECO:0000256" key="3">
    <source>
        <dbReference type="ARBA" id="ARBA00006027"/>
    </source>
</evidence>
<keyword evidence="18" id="KW-1185">Reference proteome</keyword>
<dbReference type="SUPFAM" id="SSF101148">
    <property type="entry name" value="Plant invertase/pectin methylesterase inhibitor"/>
    <property type="match status" value="1"/>
</dbReference>
<feature type="active site" evidence="13">
    <location>
        <position position="369"/>
    </location>
</feature>
<evidence type="ECO:0000256" key="7">
    <source>
        <dbReference type="ARBA" id="ARBA00022525"/>
    </source>
</evidence>
<keyword evidence="7 14" id="KW-0964">Secreted</keyword>
<proteinExistence type="inferred from homology"/>
<gene>
    <name evidence="17" type="ORF">CEURO_LOCUS10661</name>
</gene>
<evidence type="ECO:0000256" key="1">
    <source>
        <dbReference type="ARBA" id="ARBA00004191"/>
    </source>
</evidence>
<dbReference type="InterPro" id="IPR011050">
    <property type="entry name" value="Pectin_lyase_fold/virulence"/>
</dbReference>
<comment type="similarity">
    <text evidence="3">In the N-terminal section; belongs to the PMEI family.</text>
</comment>
<keyword evidence="9 14" id="KW-0378">Hydrolase</keyword>
<dbReference type="Gene3D" id="1.20.140.40">
    <property type="entry name" value="Invertase/pectin methylesterase inhibitor family protein"/>
    <property type="match status" value="1"/>
</dbReference>
<dbReference type="Pfam" id="PF04043">
    <property type="entry name" value="PMEI"/>
    <property type="match status" value="1"/>
</dbReference>
<dbReference type="SMART" id="SM00856">
    <property type="entry name" value="PMEI"/>
    <property type="match status" value="1"/>
</dbReference>
<comment type="caution">
    <text evidence="17">The sequence shown here is derived from an EMBL/GenBank/DDBJ whole genome shotgun (WGS) entry which is preliminary data.</text>
</comment>
<evidence type="ECO:0000256" key="6">
    <source>
        <dbReference type="ARBA" id="ARBA00022512"/>
    </source>
</evidence>
<evidence type="ECO:0000256" key="12">
    <source>
        <dbReference type="ARBA" id="ARBA00047928"/>
    </source>
</evidence>
<feature type="chain" id="PRO_5040546050" description="Pectinesterase" evidence="14">
    <location>
        <begin position="24"/>
        <end position="534"/>
    </location>
</feature>
<dbReference type="PANTHER" id="PTHR31707">
    <property type="entry name" value="PECTINESTERASE"/>
    <property type="match status" value="1"/>
</dbReference>
<accession>A0A9P1E9X4</accession>
<dbReference type="CDD" id="cd15799">
    <property type="entry name" value="PMEI-like_4"/>
    <property type="match status" value="1"/>
</dbReference>
<keyword evidence="6 14" id="KW-0134">Cell wall</keyword>
<dbReference type="EC" id="3.1.1.11" evidence="5 14"/>
<evidence type="ECO:0000313" key="17">
    <source>
        <dbReference type="EMBL" id="CAH9088766.1"/>
    </source>
</evidence>
<dbReference type="AlphaFoldDB" id="A0A9P1E9X4"/>
<dbReference type="PROSITE" id="PS00800">
    <property type="entry name" value="PECTINESTERASE_1"/>
    <property type="match status" value="1"/>
</dbReference>
<evidence type="ECO:0000259" key="16">
    <source>
        <dbReference type="SMART" id="SM00856"/>
    </source>
</evidence>
<dbReference type="GO" id="GO:0004857">
    <property type="term" value="F:enzyme inhibitor activity"/>
    <property type="evidence" value="ECO:0007669"/>
    <property type="project" value="InterPro"/>
</dbReference>
<dbReference type="InterPro" id="IPR018040">
    <property type="entry name" value="Pectinesterase_Tyr_AS"/>
</dbReference>
<dbReference type="EMBL" id="CAMAPE010000019">
    <property type="protein sequence ID" value="CAH9088766.1"/>
    <property type="molecule type" value="Genomic_DNA"/>
</dbReference>
<dbReference type="InterPro" id="IPR033131">
    <property type="entry name" value="Pectinesterase_Asp_AS"/>
</dbReference>
<comment type="function">
    <text evidence="14">Acts in the modification of cell walls via demethylesterification of cell wall pectin.</text>
</comment>
<dbReference type="GO" id="GO:0042545">
    <property type="term" value="P:cell wall modification"/>
    <property type="evidence" value="ECO:0007669"/>
    <property type="project" value="UniProtKB-UniRule"/>
</dbReference>
<protein>
    <recommendedName>
        <fullName evidence="5 14">Pectinesterase</fullName>
        <ecNumber evidence="5 14">3.1.1.11</ecNumber>
    </recommendedName>
</protein>
<dbReference type="GO" id="GO:0045490">
    <property type="term" value="P:pectin catabolic process"/>
    <property type="evidence" value="ECO:0007669"/>
    <property type="project" value="UniProtKB-UniRule"/>
</dbReference>
<evidence type="ECO:0000256" key="9">
    <source>
        <dbReference type="ARBA" id="ARBA00022801"/>
    </source>
</evidence>
<evidence type="ECO:0000313" key="18">
    <source>
        <dbReference type="Proteomes" id="UP001152484"/>
    </source>
</evidence>
<feature type="region of interest" description="Disordered" evidence="15">
    <location>
        <begin position="175"/>
        <end position="197"/>
    </location>
</feature>
<keyword evidence="11 14" id="KW-0961">Cell wall biogenesis/degradation</keyword>
<dbReference type="Gene3D" id="2.160.20.10">
    <property type="entry name" value="Single-stranded right-handed beta-helix, Pectin lyase-like"/>
    <property type="match status" value="1"/>
</dbReference>
<comment type="pathway">
    <text evidence="2 14">Glycan metabolism; pectin degradation; 2-dehydro-3-deoxy-D-gluconate from pectin: step 1/5.</text>
</comment>
<dbReference type="FunFam" id="2.160.20.10:FF:000001">
    <property type="entry name" value="Pectinesterase"/>
    <property type="match status" value="1"/>
</dbReference>
<comment type="subcellular location">
    <subcellularLocation>
        <location evidence="1 14">Secreted</location>
        <location evidence="1 14">Cell wall</location>
    </subcellularLocation>
</comment>
<organism evidence="17 18">
    <name type="scientific">Cuscuta europaea</name>
    <name type="common">European dodder</name>
    <dbReference type="NCBI Taxonomy" id="41803"/>
    <lineage>
        <taxon>Eukaryota</taxon>
        <taxon>Viridiplantae</taxon>
        <taxon>Streptophyta</taxon>
        <taxon>Embryophyta</taxon>
        <taxon>Tracheophyta</taxon>
        <taxon>Spermatophyta</taxon>
        <taxon>Magnoliopsida</taxon>
        <taxon>eudicotyledons</taxon>
        <taxon>Gunneridae</taxon>
        <taxon>Pentapetalae</taxon>
        <taxon>asterids</taxon>
        <taxon>lamiids</taxon>
        <taxon>Solanales</taxon>
        <taxon>Convolvulaceae</taxon>
        <taxon>Cuscuteae</taxon>
        <taxon>Cuscuta</taxon>
        <taxon>Cuscuta subgen. Cuscuta</taxon>
    </lineage>
</organism>
<comment type="catalytic activity">
    <reaction evidence="12 14">
        <text>[(1-&gt;4)-alpha-D-galacturonosyl methyl ester](n) + n H2O = [(1-&gt;4)-alpha-D-galacturonosyl](n) + n methanol + n H(+)</text>
        <dbReference type="Rhea" id="RHEA:22380"/>
        <dbReference type="Rhea" id="RHEA-COMP:14570"/>
        <dbReference type="Rhea" id="RHEA-COMP:14573"/>
        <dbReference type="ChEBI" id="CHEBI:15377"/>
        <dbReference type="ChEBI" id="CHEBI:15378"/>
        <dbReference type="ChEBI" id="CHEBI:17790"/>
        <dbReference type="ChEBI" id="CHEBI:140522"/>
        <dbReference type="ChEBI" id="CHEBI:140523"/>
        <dbReference type="EC" id="3.1.1.11"/>
    </reaction>
</comment>
<evidence type="ECO:0000256" key="8">
    <source>
        <dbReference type="ARBA" id="ARBA00022729"/>
    </source>
</evidence>
<evidence type="ECO:0000256" key="2">
    <source>
        <dbReference type="ARBA" id="ARBA00005184"/>
    </source>
</evidence>
<dbReference type="GO" id="GO:0030599">
    <property type="term" value="F:pectinesterase activity"/>
    <property type="evidence" value="ECO:0007669"/>
    <property type="project" value="UniProtKB-UniRule"/>
</dbReference>
<keyword evidence="8 14" id="KW-0732">Signal</keyword>
<evidence type="ECO:0000256" key="15">
    <source>
        <dbReference type="SAM" id="MobiDB-lite"/>
    </source>
</evidence>
<feature type="signal peptide" evidence="14">
    <location>
        <begin position="1"/>
        <end position="23"/>
    </location>
</feature>
<dbReference type="PROSITE" id="PS00503">
    <property type="entry name" value="PECTINESTERASE_2"/>
    <property type="match status" value="1"/>
</dbReference>
<sequence>MAPSWTAVMVAVLLCSWCAPGSAGAGEFDFVQSKCLKVPATEFVRSVISAIRNITQANATVAEIGESVGHYGHFRLSTAISDCLDLLDFSAEELSWTIHHWGGKKSNSTVGIGTGNMSADLRTWLTAALSNQDTCLQGFDATNGTVKKFVERPIKQVTAAVRHILAAVESVPPVKNNSVRGRPTPKPAGGRKLLSTPEFPEWLKPNDRKLLQSVEFTPDAVVALDGTGNFTSIMDAVSAVNNSVSDRRYVIHVKKGVYRENVEIGKKKWNIMMIGDGKGNTIISGNRSFIDGWTTFRSATFAVKGLGFIARDLTIENTAGPEKHQAVAFRSDSDLSVLYRCAITGYQDTLYAHTLRQFYRECYISGTVDFIFGNAAAVFQKCQIQARQGLPDQKNTITAHGRKDPTEPTGFSIQFCKITGDPGLIAAGNSTSTYLGRPWKLYSRTVVMESYLSSVIMPRGWLEWNASFALDTLFYGEYLNYGPGAGLGSRVNWTGYHGIMDFDQANDFTVARFIRGNTWLPSTGFQYTAGLKEV</sequence>
<dbReference type="InterPro" id="IPR012334">
    <property type="entry name" value="Pectin_lyas_fold"/>
</dbReference>
<dbReference type="SUPFAM" id="SSF51126">
    <property type="entry name" value="Pectin lyase-like"/>
    <property type="match status" value="1"/>
</dbReference>
<evidence type="ECO:0000256" key="4">
    <source>
        <dbReference type="ARBA" id="ARBA00007786"/>
    </source>
</evidence>
<dbReference type="OrthoDB" id="2019149at2759"/>
<reference evidence="17" key="1">
    <citation type="submission" date="2022-07" db="EMBL/GenBank/DDBJ databases">
        <authorList>
            <person name="Macas J."/>
            <person name="Novak P."/>
            <person name="Neumann P."/>
        </authorList>
    </citation>
    <scope>NUCLEOTIDE SEQUENCE</scope>
</reference>
<name>A0A9P1E9X4_CUSEU</name>
<dbReference type="InterPro" id="IPR006501">
    <property type="entry name" value="Pectinesterase_inhib_dom"/>
</dbReference>
<dbReference type="InterPro" id="IPR000070">
    <property type="entry name" value="Pectinesterase_cat"/>
</dbReference>
<evidence type="ECO:0000256" key="11">
    <source>
        <dbReference type="ARBA" id="ARBA00023316"/>
    </source>
</evidence>
<evidence type="ECO:0000256" key="10">
    <source>
        <dbReference type="ARBA" id="ARBA00023085"/>
    </source>
</evidence>